<dbReference type="Proteomes" id="UP000000663">
    <property type="component" value="Chromosome"/>
</dbReference>
<keyword evidence="1" id="KW-0812">Transmembrane</keyword>
<keyword evidence="1" id="KW-1133">Transmembrane helix</keyword>
<sequence length="128" mass="14099">MVSHGVVNVSVKNILILLCILGMIPILGFNFFVLIATGNYPQFVLMLMPICFVLSLLAGKYAKQYQRPLAVLSLTLGILLGASVILVTENLYLKGIMLLLTIAWSFIVLIGAYNVFIKKQPLERSENG</sequence>
<dbReference type="AlphaFoldDB" id="Q0W294"/>
<keyword evidence="3" id="KW-1185">Reference proteome</keyword>
<evidence type="ECO:0000313" key="3">
    <source>
        <dbReference type="Proteomes" id="UP000000663"/>
    </source>
</evidence>
<feature type="transmembrane region" description="Helical" evidence="1">
    <location>
        <begin position="43"/>
        <end position="62"/>
    </location>
</feature>
<protein>
    <submittedName>
        <fullName evidence="2">Uncharacterized protein</fullName>
    </submittedName>
</protein>
<dbReference type="EMBL" id="AM114193">
    <property type="protein sequence ID" value="CAJ37499.1"/>
    <property type="molecule type" value="Genomic_DNA"/>
</dbReference>
<accession>Q0W294</accession>
<gene>
    <name evidence="2" type="ORF">RCIX2410</name>
</gene>
<reference evidence="2 3" key="1">
    <citation type="journal article" date="2006" name="Science">
        <title>Genome of rice cluster I archaea -- the key methane producers in the rice rhizosphere.</title>
        <authorList>
            <person name="Erkel C."/>
            <person name="Kube M."/>
            <person name="Reinhardt R."/>
            <person name="Liesack W."/>
        </authorList>
    </citation>
    <scope>NUCLEOTIDE SEQUENCE [LARGE SCALE GENOMIC DNA]</scope>
    <source>
        <strain evidence="3">DSM 22066 / NBRC 105507 / MRE50</strain>
    </source>
</reference>
<dbReference type="STRING" id="351160.RCIX2410"/>
<feature type="transmembrane region" description="Helical" evidence="1">
    <location>
        <begin position="14"/>
        <end position="37"/>
    </location>
</feature>
<proteinExistence type="predicted"/>
<feature type="transmembrane region" description="Helical" evidence="1">
    <location>
        <begin position="93"/>
        <end position="116"/>
    </location>
</feature>
<feature type="transmembrane region" description="Helical" evidence="1">
    <location>
        <begin position="69"/>
        <end position="87"/>
    </location>
</feature>
<keyword evidence="1" id="KW-0472">Membrane</keyword>
<evidence type="ECO:0000313" key="2">
    <source>
        <dbReference type="EMBL" id="CAJ37499.1"/>
    </source>
</evidence>
<dbReference type="KEGG" id="rci:RCIX2410"/>
<organism evidence="2 3">
    <name type="scientific">Methanocella arvoryzae (strain DSM 22066 / NBRC 105507 / MRE50)</name>
    <dbReference type="NCBI Taxonomy" id="351160"/>
    <lineage>
        <taxon>Archaea</taxon>
        <taxon>Methanobacteriati</taxon>
        <taxon>Methanobacteriota</taxon>
        <taxon>Stenosarchaea group</taxon>
        <taxon>Methanomicrobia</taxon>
        <taxon>Methanocellales</taxon>
        <taxon>Methanocellaceae</taxon>
        <taxon>Methanocella</taxon>
    </lineage>
</organism>
<name>Q0W294_METAR</name>
<evidence type="ECO:0000256" key="1">
    <source>
        <dbReference type="SAM" id="Phobius"/>
    </source>
</evidence>